<organism evidence="6 7">
    <name type="scientific">Caenorhabditis auriculariae</name>
    <dbReference type="NCBI Taxonomy" id="2777116"/>
    <lineage>
        <taxon>Eukaryota</taxon>
        <taxon>Metazoa</taxon>
        <taxon>Ecdysozoa</taxon>
        <taxon>Nematoda</taxon>
        <taxon>Chromadorea</taxon>
        <taxon>Rhabditida</taxon>
        <taxon>Rhabditina</taxon>
        <taxon>Rhabditomorpha</taxon>
        <taxon>Rhabditoidea</taxon>
        <taxon>Rhabditidae</taxon>
        <taxon>Peloderinae</taxon>
        <taxon>Caenorhabditis</taxon>
    </lineage>
</organism>
<dbReference type="Proteomes" id="UP000835052">
    <property type="component" value="Unassembled WGS sequence"/>
</dbReference>
<dbReference type="AlphaFoldDB" id="A0A8S1HTL8"/>
<keyword evidence="3" id="KW-0963">Cytoplasm</keyword>
<keyword evidence="4" id="KW-0597">Phosphoprotein</keyword>
<reference evidence="6" key="1">
    <citation type="submission" date="2020-10" db="EMBL/GenBank/DDBJ databases">
        <authorList>
            <person name="Kikuchi T."/>
        </authorList>
    </citation>
    <scope>NUCLEOTIDE SEQUENCE</scope>
    <source>
        <strain evidence="6">NKZ352</strain>
    </source>
</reference>
<feature type="compositionally biased region" description="Polar residues" evidence="5">
    <location>
        <begin position="176"/>
        <end position="190"/>
    </location>
</feature>
<feature type="compositionally biased region" description="Basic and acidic residues" evidence="5">
    <location>
        <begin position="134"/>
        <end position="151"/>
    </location>
</feature>
<comment type="caution">
    <text evidence="6">The sequence shown here is derived from an EMBL/GenBank/DDBJ whole genome shotgun (WGS) entry which is preliminary data.</text>
</comment>
<dbReference type="EMBL" id="CAJGYM010000132">
    <property type="protein sequence ID" value="CAD6198618.1"/>
    <property type="molecule type" value="Genomic_DNA"/>
</dbReference>
<gene>
    <name evidence="6" type="ORF">CAUJ_LOCUS14524</name>
</gene>
<dbReference type="OrthoDB" id="8707547at2759"/>
<comment type="subcellular location">
    <subcellularLocation>
        <location evidence="1">Cytoplasm</location>
    </subcellularLocation>
</comment>
<feature type="region of interest" description="Disordered" evidence="5">
    <location>
        <begin position="176"/>
        <end position="271"/>
    </location>
</feature>
<evidence type="ECO:0008006" key="8">
    <source>
        <dbReference type="Google" id="ProtNLM"/>
    </source>
</evidence>
<sequence length="271" mass="29847">MNQMHRQMMEDMDMMMGGMIGGNPFGGLMGGMGRSPFSAITDGSGMIPTPRHQQVARDPFGGFGGIFCAMNQLSQNAMSDPNTMVFSQSTMMTFGPDGKPHLVEKSVRKTGDVRETRRKELRGDESSMSIGHSIGDRSHVIEKKRDKDGNVRKQQKFVNLDEASAEDFDREFTSRVRSNLGGSSSRNHSGQRYLESGGSRPSGSRNRSAATSSSHAPIITLPEEDDEDETKRSRRGGNQIEGPVIREISEEEAEQSIPKRRRGPLGAFFAE</sequence>
<dbReference type="PANTHER" id="PTHR13105">
    <property type="entry name" value="MYELOID LEUKEMIA FACTOR"/>
    <property type="match status" value="1"/>
</dbReference>
<evidence type="ECO:0000256" key="3">
    <source>
        <dbReference type="ARBA" id="ARBA00022490"/>
    </source>
</evidence>
<protein>
    <recommendedName>
        <fullName evidence="8">Myeloid leukemia factor</fullName>
    </recommendedName>
</protein>
<dbReference type="InterPro" id="IPR019376">
    <property type="entry name" value="Myeloid_leukemia_factor"/>
</dbReference>
<evidence type="ECO:0000313" key="6">
    <source>
        <dbReference type="EMBL" id="CAD6198618.1"/>
    </source>
</evidence>
<evidence type="ECO:0000256" key="1">
    <source>
        <dbReference type="ARBA" id="ARBA00004496"/>
    </source>
</evidence>
<evidence type="ECO:0000313" key="7">
    <source>
        <dbReference type="Proteomes" id="UP000835052"/>
    </source>
</evidence>
<feature type="region of interest" description="Disordered" evidence="5">
    <location>
        <begin position="111"/>
        <end position="158"/>
    </location>
</feature>
<evidence type="ECO:0000256" key="5">
    <source>
        <dbReference type="SAM" id="MobiDB-lite"/>
    </source>
</evidence>
<dbReference type="Pfam" id="PF10248">
    <property type="entry name" value="Mlf1IP"/>
    <property type="match status" value="1"/>
</dbReference>
<feature type="compositionally biased region" description="Low complexity" evidence="5">
    <location>
        <begin position="196"/>
        <end position="208"/>
    </location>
</feature>
<comment type="similarity">
    <text evidence="2">Belongs to the MLF family.</text>
</comment>
<evidence type="ECO:0000256" key="4">
    <source>
        <dbReference type="ARBA" id="ARBA00022553"/>
    </source>
</evidence>
<name>A0A8S1HTL8_9PELO</name>
<feature type="compositionally biased region" description="Basic and acidic residues" evidence="5">
    <location>
        <begin position="111"/>
        <end position="125"/>
    </location>
</feature>
<evidence type="ECO:0000256" key="2">
    <source>
        <dbReference type="ARBA" id="ARBA00008332"/>
    </source>
</evidence>
<dbReference type="GO" id="GO:0005737">
    <property type="term" value="C:cytoplasm"/>
    <property type="evidence" value="ECO:0007669"/>
    <property type="project" value="UniProtKB-SubCell"/>
</dbReference>
<keyword evidence="7" id="KW-1185">Reference proteome</keyword>
<accession>A0A8S1HTL8</accession>
<proteinExistence type="inferred from homology"/>